<dbReference type="EMBL" id="JAAAID010000240">
    <property type="protein sequence ID" value="KAG0020099.1"/>
    <property type="molecule type" value="Genomic_DNA"/>
</dbReference>
<gene>
    <name evidence="1" type="ORF">BGZ80_004789</name>
</gene>
<dbReference type="Proteomes" id="UP000703661">
    <property type="component" value="Unassembled WGS sequence"/>
</dbReference>
<name>A0A9P6MZY8_9FUNG</name>
<protein>
    <submittedName>
        <fullName evidence="1">Uncharacterized protein</fullName>
    </submittedName>
</protein>
<keyword evidence="2" id="KW-1185">Reference proteome</keyword>
<comment type="caution">
    <text evidence="1">The sequence shown here is derived from an EMBL/GenBank/DDBJ whole genome shotgun (WGS) entry which is preliminary data.</text>
</comment>
<evidence type="ECO:0000313" key="1">
    <source>
        <dbReference type="EMBL" id="KAG0020099.1"/>
    </source>
</evidence>
<sequence>MTYCIQLYDNFHCVVPPGSESSPTAGALHGDAKIGKTLIQMGDKYRDNGEIKRAAQTYNLARTYSPREAQEKLNLMPQWSLSSESNTSTRNSFGEGYHRAKAKKAIIGVFKRPSSKPSLTGPFFPKGTHQSLPPLMSRDVLTPPETVCTFDKAQDTNSVVISYINGNEGIKSVLRIQINEIIKQFDDSFISLEAV</sequence>
<reference evidence="1" key="1">
    <citation type="journal article" date="2020" name="Fungal Divers.">
        <title>Resolving the Mortierellaceae phylogeny through synthesis of multi-gene phylogenetics and phylogenomics.</title>
        <authorList>
            <person name="Vandepol N."/>
            <person name="Liber J."/>
            <person name="Desiro A."/>
            <person name="Na H."/>
            <person name="Kennedy M."/>
            <person name="Barry K."/>
            <person name="Grigoriev I.V."/>
            <person name="Miller A.N."/>
            <person name="O'Donnell K."/>
            <person name="Stajich J.E."/>
            <person name="Bonito G."/>
        </authorList>
    </citation>
    <scope>NUCLEOTIDE SEQUENCE</scope>
    <source>
        <strain evidence="1">NRRL 2769</strain>
    </source>
</reference>
<proteinExistence type="predicted"/>
<dbReference type="OrthoDB" id="2447275at2759"/>
<accession>A0A9P6MZY8</accession>
<dbReference type="AlphaFoldDB" id="A0A9P6MZY8"/>
<evidence type="ECO:0000313" key="2">
    <source>
        <dbReference type="Proteomes" id="UP000703661"/>
    </source>
</evidence>
<organism evidence="1 2">
    <name type="scientific">Entomortierella chlamydospora</name>
    <dbReference type="NCBI Taxonomy" id="101097"/>
    <lineage>
        <taxon>Eukaryota</taxon>
        <taxon>Fungi</taxon>
        <taxon>Fungi incertae sedis</taxon>
        <taxon>Mucoromycota</taxon>
        <taxon>Mortierellomycotina</taxon>
        <taxon>Mortierellomycetes</taxon>
        <taxon>Mortierellales</taxon>
        <taxon>Mortierellaceae</taxon>
        <taxon>Entomortierella</taxon>
    </lineage>
</organism>